<keyword evidence="3" id="KW-0808">Transferase</keyword>
<keyword evidence="11" id="KW-1185">Reference proteome</keyword>
<dbReference type="SUPFAM" id="SSF56112">
    <property type="entry name" value="Protein kinase-like (PK-like)"/>
    <property type="match status" value="1"/>
</dbReference>
<dbReference type="EMBL" id="JAFFZE010000015">
    <property type="protein sequence ID" value="MCT2585185.1"/>
    <property type="molecule type" value="Genomic_DNA"/>
</dbReference>
<dbReference type="InterPro" id="IPR000719">
    <property type="entry name" value="Prot_kinase_dom"/>
</dbReference>
<reference evidence="10 11" key="1">
    <citation type="submission" date="2021-02" db="EMBL/GenBank/DDBJ databases">
        <title>Actinophytocola xerophila sp. nov., isolated from soil of cotton cropping field.</title>
        <authorList>
            <person name="Huang R."/>
            <person name="Chen X."/>
            <person name="Ge X."/>
            <person name="Liu W."/>
        </authorList>
    </citation>
    <scope>NUCLEOTIDE SEQUENCE [LARGE SCALE GENOMIC DNA]</scope>
    <source>
        <strain evidence="10 11">S1-96</strain>
    </source>
</reference>
<dbReference type="InterPro" id="IPR011009">
    <property type="entry name" value="Kinase-like_dom_sf"/>
</dbReference>
<dbReference type="GO" id="GO:0016301">
    <property type="term" value="F:kinase activity"/>
    <property type="evidence" value="ECO:0007669"/>
    <property type="project" value="UniProtKB-KW"/>
</dbReference>
<dbReference type="Pfam" id="PF00069">
    <property type="entry name" value="Pkinase"/>
    <property type="match status" value="1"/>
</dbReference>
<dbReference type="PANTHER" id="PTHR43289">
    <property type="entry name" value="MITOGEN-ACTIVATED PROTEIN KINASE KINASE KINASE 20-RELATED"/>
    <property type="match status" value="1"/>
</dbReference>
<gene>
    <name evidence="10" type="ORF">JT362_18890</name>
</gene>
<evidence type="ECO:0000256" key="1">
    <source>
        <dbReference type="ARBA" id="ARBA00012513"/>
    </source>
</evidence>
<keyword evidence="5 10" id="KW-0418">Kinase</keyword>
<sequence length="494" mass="53024">MTQEPVPATAHLSTDRREVAGRYALLEEIGRGGMGIVWLAEDRMIGRRVAVKELQLPAGVPPDERRILEERVLREARTAGRLNDPAVVTVYDVVQESGTTFIVMELIEAPTLSSLVYRQGPLPQDAVARLAEQLLSALESAHAAGIVHRDVKPSNIMVHPNGRVKLTDFGIAQAADDPRLTSSGVLVGSPSFLPPERIQGAEADPASDLWALAAVLFFAVEGHSPFERSSTAATMNAILNEVPYLTRTHGPLASVIMGLLNTVPSARPSAEQVRGLLAQVTNTPAGGITTALTSQIVAPTTAVARPDRRRRRGPVLALVAVLGVAVFAGGFLTSEALGSASADERPPGMADTVTFGEGGTLPEFTYNDYYPEGGCLNGRVEPGQRIGENAQVECTEPHDLQVYANAWTMDIPEENDEFPDVGYPDPAVLNAYAERYCTMAFDSELVAGDAADKENLRYRALVPSERAWEEWRGVYCVLGAADGGQLTESYLASK</sequence>
<evidence type="ECO:0000313" key="11">
    <source>
        <dbReference type="Proteomes" id="UP001156441"/>
    </source>
</evidence>
<evidence type="ECO:0000256" key="4">
    <source>
        <dbReference type="ARBA" id="ARBA00022741"/>
    </source>
</evidence>
<dbReference type="PANTHER" id="PTHR43289:SF6">
    <property type="entry name" value="SERINE_THREONINE-PROTEIN KINASE NEKL-3"/>
    <property type="match status" value="1"/>
</dbReference>
<dbReference type="Gene3D" id="1.10.510.10">
    <property type="entry name" value="Transferase(Phosphotransferase) domain 1"/>
    <property type="match status" value="1"/>
</dbReference>
<feature type="domain" description="Protein kinase" evidence="9">
    <location>
        <begin position="23"/>
        <end position="277"/>
    </location>
</feature>
<evidence type="ECO:0000256" key="5">
    <source>
        <dbReference type="ARBA" id="ARBA00022777"/>
    </source>
</evidence>
<keyword evidence="2" id="KW-0723">Serine/threonine-protein kinase</keyword>
<evidence type="ECO:0000256" key="6">
    <source>
        <dbReference type="ARBA" id="ARBA00022840"/>
    </source>
</evidence>
<organism evidence="10 11">
    <name type="scientific">Actinophytocola gossypii</name>
    <dbReference type="NCBI Taxonomy" id="2812003"/>
    <lineage>
        <taxon>Bacteria</taxon>
        <taxon>Bacillati</taxon>
        <taxon>Actinomycetota</taxon>
        <taxon>Actinomycetes</taxon>
        <taxon>Pseudonocardiales</taxon>
        <taxon>Pseudonocardiaceae</taxon>
    </lineage>
</organism>
<dbReference type="Gene3D" id="3.30.200.20">
    <property type="entry name" value="Phosphorylase Kinase, domain 1"/>
    <property type="match status" value="1"/>
</dbReference>
<dbReference type="CDD" id="cd14014">
    <property type="entry name" value="STKc_PknB_like"/>
    <property type="match status" value="1"/>
</dbReference>
<dbReference type="RefSeq" id="WP_260192697.1">
    <property type="nucleotide sequence ID" value="NZ_JAFFZE010000015.1"/>
</dbReference>
<comment type="caution">
    <text evidence="10">The sequence shown here is derived from an EMBL/GenBank/DDBJ whole genome shotgun (WGS) entry which is preliminary data.</text>
</comment>
<accession>A0ABT2JBF9</accession>
<evidence type="ECO:0000256" key="3">
    <source>
        <dbReference type="ARBA" id="ARBA00022679"/>
    </source>
</evidence>
<dbReference type="PROSITE" id="PS00108">
    <property type="entry name" value="PROTEIN_KINASE_ST"/>
    <property type="match status" value="1"/>
</dbReference>
<dbReference type="InterPro" id="IPR008271">
    <property type="entry name" value="Ser/Thr_kinase_AS"/>
</dbReference>
<dbReference type="EC" id="2.7.11.1" evidence="1"/>
<evidence type="ECO:0000313" key="10">
    <source>
        <dbReference type="EMBL" id="MCT2585185.1"/>
    </source>
</evidence>
<name>A0ABT2JBF9_9PSEU</name>
<evidence type="ECO:0000259" key="9">
    <source>
        <dbReference type="PROSITE" id="PS50011"/>
    </source>
</evidence>
<dbReference type="SMART" id="SM00220">
    <property type="entry name" value="S_TKc"/>
    <property type="match status" value="1"/>
</dbReference>
<keyword evidence="8" id="KW-1133">Transmembrane helix</keyword>
<protein>
    <recommendedName>
        <fullName evidence="1">non-specific serine/threonine protein kinase</fullName>
        <ecNumber evidence="1">2.7.11.1</ecNumber>
    </recommendedName>
</protein>
<evidence type="ECO:0000256" key="7">
    <source>
        <dbReference type="PROSITE-ProRule" id="PRU10141"/>
    </source>
</evidence>
<proteinExistence type="predicted"/>
<evidence type="ECO:0000256" key="8">
    <source>
        <dbReference type="SAM" id="Phobius"/>
    </source>
</evidence>
<dbReference type="PROSITE" id="PS00107">
    <property type="entry name" value="PROTEIN_KINASE_ATP"/>
    <property type="match status" value="1"/>
</dbReference>
<evidence type="ECO:0000256" key="2">
    <source>
        <dbReference type="ARBA" id="ARBA00022527"/>
    </source>
</evidence>
<dbReference type="Proteomes" id="UP001156441">
    <property type="component" value="Unassembled WGS sequence"/>
</dbReference>
<keyword evidence="6 7" id="KW-0067">ATP-binding</keyword>
<keyword evidence="8" id="KW-0472">Membrane</keyword>
<keyword evidence="4 7" id="KW-0547">Nucleotide-binding</keyword>
<feature type="binding site" evidence="7">
    <location>
        <position position="52"/>
    </location>
    <ligand>
        <name>ATP</name>
        <dbReference type="ChEBI" id="CHEBI:30616"/>
    </ligand>
</feature>
<feature type="transmembrane region" description="Helical" evidence="8">
    <location>
        <begin position="315"/>
        <end position="332"/>
    </location>
</feature>
<dbReference type="PROSITE" id="PS50011">
    <property type="entry name" value="PROTEIN_KINASE_DOM"/>
    <property type="match status" value="1"/>
</dbReference>
<keyword evidence="8" id="KW-0812">Transmembrane</keyword>
<dbReference type="InterPro" id="IPR017441">
    <property type="entry name" value="Protein_kinase_ATP_BS"/>
</dbReference>